<accession>A0ACC2NT35</accession>
<gene>
    <name evidence="1" type="ORF">QAD02_005622</name>
</gene>
<comment type="caution">
    <text evidence="1">The sequence shown here is derived from an EMBL/GenBank/DDBJ whole genome shotgun (WGS) entry which is preliminary data.</text>
</comment>
<evidence type="ECO:0000313" key="1">
    <source>
        <dbReference type="EMBL" id="KAJ8674360.1"/>
    </source>
</evidence>
<sequence length="162" mass="17810">MQCLCDENDAETDACNTLSRTVSPDDDFDPELSHFKCRWVNLIREQITKSKKNEYGSQAPLKCKCSETPVEDGPDCEEDPLVGSESPNEPTDSVSATNESSHLNESSSSKRIHCAILAGLVAISTAILIWLCCGLLNGSFCASRGFCLPLGRFRQAHRPRPF</sequence>
<keyword evidence="2" id="KW-1185">Reference proteome</keyword>
<name>A0ACC2NT35_9HYME</name>
<protein>
    <submittedName>
        <fullName evidence="1">Uncharacterized protein</fullName>
    </submittedName>
</protein>
<proteinExistence type="predicted"/>
<organism evidence="1 2">
    <name type="scientific">Eretmocerus hayati</name>
    <dbReference type="NCBI Taxonomy" id="131215"/>
    <lineage>
        <taxon>Eukaryota</taxon>
        <taxon>Metazoa</taxon>
        <taxon>Ecdysozoa</taxon>
        <taxon>Arthropoda</taxon>
        <taxon>Hexapoda</taxon>
        <taxon>Insecta</taxon>
        <taxon>Pterygota</taxon>
        <taxon>Neoptera</taxon>
        <taxon>Endopterygota</taxon>
        <taxon>Hymenoptera</taxon>
        <taxon>Apocrita</taxon>
        <taxon>Proctotrupomorpha</taxon>
        <taxon>Chalcidoidea</taxon>
        <taxon>Aphelinidae</taxon>
        <taxon>Aphelininae</taxon>
        <taxon>Eretmocerus</taxon>
    </lineage>
</organism>
<reference evidence="1" key="1">
    <citation type="submission" date="2023-04" db="EMBL/GenBank/DDBJ databases">
        <title>A chromosome-level genome assembly of the parasitoid wasp Eretmocerus hayati.</title>
        <authorList>
            <person name="Zhong Y."/>
            <person name="Liu S."/>
            <person name="Liu Y."/>
        </authorList>
    </citation>
    <scope>NUCLEOTIDE SEQUENCE</scope>
    <source>
        <strain evidence="1">ZJU_SS_LIU_2023</strain>
    </source>
</reference>
<dbReference type="Proteomes" id="UP001239111">
    <property type="component" value="Chromosome 3"/>
</dbReference>
<dbReference type="EMBL" id="CM056743">
    <property type="protein sequence ID" value="KAJ8674360.1"/>
    <property type="molecule type" value="Genomic_DNA"/>
</dbReference>
<evidence type="ECO:0000313" key="2">
    <source>
        <dbReference type="Proteomes" id="UP001239111"/>
    </source>
</evidence>